<sequence>MGRMQSHTYLQLLKLIFCLNGCSAFSNFFQRLDHLWRKPMFILIYPSSSHLSHGPSSSLPNANTSPPHRIPFTIFTATSQSLRFPSVYASLSLSPPSSVAPPPSPSRCSSYCRPLVLLVSATFHAKPTVLVAKKLYWGLQS</sequence>
<feature type="signal peptide" evidence="1">
    <location>
        <begin position="1"/>
        <end position="24"/>
    </location>
</feature>
<dbReference type="Proteomes" id="UP001603857">
    <property type="component" value="Unassembled WGS sequence"/>
</dbReference>
<accession>A0ABD1MJE1</accession>
<comment type="caution">
    <text evidence="2">The sequence shown here is derived from an EMBL/GenBank/DDBJ whole genome shotgun (WGS) entry which is preliminary data.</text>
</comment>
<protein>
    <submittedName>
        <fullName evidence="2">Uncharacterized protein</fullName>
    </submittedName>
</protein>
<name>A0ABD1MJE1_9FABA</name>
<evidence type="ECO:0000256" key="1">
    <source>
        <dbReference type="SAM" id="SignalP"/>
    </source>
</evidence>
<proteinExistence type="predicted"/>
<dbReference type="EMBL" id="JBGMDY010000004">
    <property type="protein sequence ID" value="KAL2335924.1"/>
    <property type="molecule type" value="Genomic_DNA"/>
</dbReference>
<dbReference type="AlphaFoldDB" id="A0ABD1MJE1"/>
<keyword evidence="3" id="KW-1185">Reference proteome</keyword>
<reference evidence="2 3" key="1">
    <citation type="submission" date="2024-08" db="EMBL/GenBank/DDBJ databases">
        <title>Insights into the chromosomal genome structure of Flemingia macrophylla.</title>
        <authorList>
            <person name="Ding Y."/>
            <person name="Zhao Y."/>
            <person name="Bi W."/>
            <person name="Wu M."/>
            <person name="Zhao G."/>
            <person name="Gong Y."/>
            <person name="Li W."/>
            <person name="Zhang P."/>
        </authorList>
    </citation>
    <scope>NUCLEOTIDE SEQUENCE [LARGE SCALE GENOMIC DNA]</scope>
    <source>
        <strain evidence="2">DYQJB</strain>
        <tissue evidence="2">Leaf</tissue>
    </source>
</reference>
<organism evidence="2 3">
    <name type="scientific">Flemingia macrophylla</name>
    <dbReference type="NCBI Taxonomy" id="520843"/>
    <lineage>
        <taxon>Eukaryota</taxon>
        <taxon>Viridiplantae</taxon>
        <taxon>Streptophyta</taxon>
        <taxon>Embryophyta</taxon>
        <taxon>Tracheophyta</taxon>
        <taxon>Spermatophyta</taxon>
        <taxon>Magnoliopsida</taxon>
        <taxon>eudicotyledons</taxon>
        <taxon>Gunneridae</taxon>
        <taxon>Pentapetalae</taxon>
        <taxon>rosids</taxon>
        <taxon>fabids</taxon>
        <taxon>Fabales</taxon>
        <taxon>Fabaceae</taxon>
        <taxon>Papilionoideae</taxon>
        <taxon>50 kb inversion clade</taxon>
        <taxon>NPAAA clade</taxon>
        <taxon>indigoferoid/millettioid clade</taxon>
        <taxon>Phaseoleae</taxon>
        <taxon>Flemingia</taxon>
    </lineage>
</organism>
<keyword evidence="1" id="KW-0732">Signal</keyword>
<feature type="chain" id="PRO_5044751121" evidence="1">
    <location>
        <begin position="25"/>
        <end position="141"/>
    </location>
</feature>
<evidence type="ECO:0000313" key="3">
    <source>
        <dbReference type="Proteomes" id="UP001603857"/>
    </source>
</evidence>
<evidence type="ECO:0000313" key="2">
    <source>
        <dbReference type="EMBL" id="KAL2335924.1"/>
    </source>
</evidence>
<gene>
    <name evidence="2" type="ORF">Fmac_010370</name>
</gene>